<evidence type="ECO:0000256" key="5">
    <source>
        <dbReference type="ARBA" id="ARBA00023136"/>
    </source>
</evidence>
<dbReference type="Pfam" id="PF00324">
    <property type="entry name" value="AA_permease"/>
    <property type="match status" value="2"/>
</dbReference>
<evidence type="ECO:0000256" key="2">
    <source>
        <dbReference type="ARBA" id="ARBA00022448"/>
    </source>
</evidence>
<name>A0ABR3TKK3_9PEZI</name>
<feature type="region of interest" description="Disordered" evidence="6">
    <location>
        <begin position="458"/>
        <end position="493"/>
    </location>
</feature>
<feature type="transmembrane region" description="Helical" evidence="7">
    <location>
        <begin position="226"/>
        <end position="252"/>
    </location>
</feature>
<evidence type="ECO:0000313" key="9">
    <source>
        <dbReference type="EMBL" id="KAL1640083.1"/>
    </source>
</evidence>
<feature type="transmembrane region" description="Helical" evidence="7">
    <location>
        <begin position="290"/>
        <end position="307"/>
    </location>
</feature>
<evidence type="ECO:0000256" key="3">
    <source>
        <dbReference type="ARBA" id="ARBA00022692"/>
    </source>
</evidence>
<sequence>MIAISTIIGIVATRAGEILAFGGPATVLLSFTIVGVVAIAVMEGISEMVVTWPISNPLVEFVRHFVDRDFAVVVCVAYWYTWAITFAALISTAGGIVKYWNDSKAAETLVIGVNLAVYPFLGIESVTMTAFEAKDTRELKPPAKNISFIVLSIYLLSIVSMLLNVEWIDPLLAIYYDQWSVGNSISTYCTDTATRRLTARADTDTSSDKNSATHLLPVIATDRFNIAHLGGVINACLLYSAFSAANSALFVASRTLYGLGSSIQRDEKSALLRWLAAFGDVDNNGVPQRAIIGSMFFAWLPFLSLASNAAGAGESIQEILQSIGTTSCILVWASQALAFLRYHWWLRAHHTELRGQYRKFDRWRRQDRLSWLEFMQPWLAWFAFVASLTILFVFASAGLWSSGGRARDKLAVKALDQYLGPGLLLLMFIGLKIVKRRKWVRLGDWDELRETLNDLNESVMPSSTSPGDFQTNGSPGYSGAEPSERVNGVVRGV</sequence>
<proteinExistence type="predicted"/>
<feature type="domain" description="Amino acid permease/ SLC12A" evidence="8">
    <location>
        <begin position="113"/>
        <end position="438"/>
    </location>
</feature>
<evidence type="ECO:0000256" key="1">
    <source>
        <dbReference type="ARBA" id="ARBA00004141"/>
    </source>
</evidence>
<accession>A0ABR3TKK3</accession>
<keyword evidence="5 7" id="KW-0472">Membrane</keyword>
<dbReference type="PIRSF" id="PIRSF006060">
    <property type="entry name" value="AA_transporter"/>
    <property type="match status" value="1"/>
</dbReference>
<feature type="transmembrane region" description="Helical" evidence="7">
    <location>
        <begin position="378"/>
        <end position="398"/>
    </location>
</feature>
<evidence type="ECO:0000259" key="8">
    <source>
        <dbReference type="Pfam" id="PF00324"/>
    </source>
</evidence>
<keyword evidence="3 7" id="KW-0812">Transmembrane</keyword>
<dbReference type="Proteomes" id="UP001521184">
    <property type="component" value="Unassembled WGS sequence"/>
</dbReference>
<comment type="subcellular location">
    <subcellularLocation>
        <location evidence="1">Membrane</location>
        <topology evidence="1">Multi-pass membrane protein</topology>
    </subcellularLocation>
</comment>
<dbReference type="PANTHER" id="PTHR43495:SF5">
    <property type="entry name" value="GAMMA-AMINOBUTYRIC ACID PERMEASE"/>
    <property type="match status" value="1"/>
</dbReference>
<dbReference type="Gene3D" id="1.20.1740.10">
    <property type="entry name" value="Amino acid/polyamine transporter I"/>
    <property type="match status" value="1"/>
</dbReference>
<feature type="transmembrane region" description="Helical" evidence="7">
    <location>
        <begin position="25"/>
        <end position="50"/>
    </location>
</feature>
<keyword evidence="2" id="KW-0813">Transport</keyword>
<gene>
    <name evidence="9" type="ORF">SLS58_007350</name>
</gene>
<evidence type="ECO:0000256" key="4">
    <source>
        <dbReference type="ARBA" id="ARBA00022989"/>
    </source>
</evidence>
<feature type="transmembrane region" description="Helical" evidence="7">
    <location>
        <begin position="143"/>
        <end position="163"/>
    </location>
</feature>
<reference evidence="9 10" key="1">
    <citation type="journal article" date="2023" name="Plant Dis.">
        <title>First Report of Diplodia intermedia Causing Canker and Dieback Diseases on Apple Trees in Canada.</title>
        <authorList>
            <person name="Ellouze W."/>
            <person name="Ilyukhin E."/>
            <person name="Sulman M."/>
            <person name="Ali S."/>
        </authorList>
    </citation>
    <scope>NUCLEOTIDE SEQUENCE [LARGE SCALE GENOMIC DNA]</scope>
    <source>
        <strain evidence="9 10">M45-28</strain>
    </source>
</reference>
<protein>
    <recommendedName>
        <fullName evidence="8">Amino acid permease/ SLC12A domain-containing protein</fullName>
    </recommendedName>
</protein>
<dbReference type="InterPro" id="IPR004841">
    <property type="entry name" value="AA-permease/SLC12A_dom"/>
</dbReference>
<feature type="transmembrane region" description="Helical" evidence="7">
    <location>
        <begin position="70"/>
        <end position="97"/>
    </location>
</feature>
<dbReference type="PANTHER" id="PTHR43495">
    <property type="entry name" value="GABA PERMEASE"/>
    <property type="match status" value="1"/>
</dbReference>
<organism evidence="9 10">
    <name type="scientific">Diplodia intermedia</name>
    <dbReference type="NCBI Taxonomy" id="856260"/>
    <lineage>
        <taxon>Eukaryota</taxon>
        <taxon>Fungi</taxon>
        <taxon>Dikarya</taxon>
        <taxon>Ascomycota</taxon>
        <taxon>Pezizomycotina</taxon>
        <taxon>Dothideomycetes</taxon>
        <taxon>Dothideomycetes incertae sedis</taxon>
        <taxon>Botryosphaeriales</taxon>
        <taxon>Botryosphaeriaceae</taxon>
        <taxon>Diplodia</taxon>
    </lineage>
</organism>
<feature type="domain" description="Amino acid permease/ SLC12A" evidence="8">
    <location>
        <begin position="1"/>
        <end position="106"/>
    </location>
</feature>
<keyword evidence="10" id="KW-1185">Reference proteome</keyword>
<evidence type="ECO:0000256" key="6">
    <source>
        <dbReference type="SAM" id="MobiDB-lite"/>
    </source>
</evidence>
<feature type="compositionally biased region" description="Polar residues" evidence="6">
    <location>
        <begin position="458"/>
        <end position="475"/>
    </location>
</feature>
<feature type="transmembrane region" description="Helical" evidence="7">
    <location>
        <begin position="418"/>
        <end position="434"/>
    </location>
</feature>
<evidence type="ECO:0000313" key="10">
    <source>
        <dbReference type="Proteomes" id="UP001521184"/>
    </source>
</evidence>
<comment type="caution">
    <text evidence="9">The sequence shown here is derived from an EMBL/GenBank/DDBJ whole genome shotgun (WGS) entry which is preliminary data.</text>
</comment>
<feature type="transmembrane region" description="Helical" evidence="7">
    <location>
        <begin position="109"/>
        <end position="131"/>
    </location>
</feature>
<evidence type="ECO:0000256" key="7">
    <source>
        <dbReference type="SAM" id="Phobius"/>
    </source>
</evidence>
<keyword evidence="4 7" id="KW-1133">Transmembrane helix</keyword>
<dbReference type="EMBL" id="JAKEKT020000055">
    <property type="protein sequence ID" value="KAL1640083.1"/>
    <property type="molecule type" value="Genomic_DNA"/>
</dbReference>